<dbReference type="EMBL" id="QUQM01000010">
    <property type="protein sequence ID" value="KAA8641407.1"/>
    <property type="molecule type" value="Genomic_DNA"/>
</dbReference>
<organism evidence="2 3">
    <name type="scientific">Aspergillus tanneri</name>
    <dbReference type="NCBI Taxonomy" id="1220188"/>
    <lineage>
        <taxon>Eukaryota</taxon>
        <taxon>Fungi</taxon>
        <taxon>Dikarya</taxon>
        <taxon>Ascomycota</taxon>
        <taxon>Pezizomycotina</taxon>
        <taxon>Eurotiomycetes</taxon>
        <taxon>Eurotiomycetidae</taxon>
        <taxon>Eurotiales</taxon>
        <taxon>Aspergillaceae</taxon>
        <taxon>Aspergillus</taxon>
        <taxon>Aspergillus subgen. Circumdati</taxon>
    </lineage>
</organism>
<comment type="caution">
    <text evidence="2">The sequence shown here is derived from an EMBL/GenBank/DDBJ whole genome shotgun (WGS) entry which is preliminary data.</text>
</comment>
<protein>
    <submittedName>
        <fullName evidence="2">Uncharacterized protein</fullName>
    </submittedName>
</protein>
<name>A0A5M9MEI8_9EURO</name>
<accession>A0A5M9MEI8</accession>
<evidence type="ECO:0000313" key="3">
    <source>
        <dbReference type="Proteomes" id="UP000324241"/>
    </source>
</evidence>
<proteinExistence type="predicted"/>
<feature type="chain" id="PRO_5024391757" evidence="1">
    <location>
        <begin position="16"/>
        <end position="172"/>
    </location>
</feature>
<dbReference type="InterPro" id="IPR006771">
    <property type="entry name" value="CetA-like"/>
</dbReference>
<reference evidence="2 3" key="1">
    <citation type="submission" date="2019-08" db="EMBL/GenBank/DDBJ databases">
        <title>The genome sequence of a newly discovered highly antifungal drug resistant Aspergillus species, Aspergillus tanneri NIH 1004.</title>
        <authorList>
            <person name="Mounaud S."/>
            <person name="Singh I."/>
            <person name="Joardar V."/>
            <person name="Pakala S."/>
            <person name="Pakala S."/>
            <person name="Venepally P."/>
            <person name="Chung J.K."/>
            <person name="Losada L."/>
            <person name="Nierman W.C."/>
        </authorList>
    </citation>
    <scope>NUCLEOTIDE SEQUENCE [LARGE SCALE GENOMIC DNA]</scope>
    <source>
        <strain evidence="2 3">NIH1004</strain>
    </source>
</reference>
<evidence type="ECO:0000256" key="1">
    <source>
        <dbReference type="SAM" id="SignalP"/>
    </source>
</evidence>
<feature type="signal peptide" evidence="1">
    <location>
        <begin position="1"/>
        <end position="15"/>
    </location>
</feature>
<dbReference type="Proteomes" id="UP000324241">
    <property type="component" value="Unassembled WGS sequence"/>
</dbReference>
<dbReference type="PANTHER" id="PTHR36195">
    <property type="entry name" value="DOMAIN PROTEIN, PUTATIVE (AFU_ORTHOLOGUE AFUA_5G01990)-RELATED-RELATED"/>
    <property type="match status" value="1"/>
</dbReference>
<dbReference type="OrthoDB" id="5144514at2759"/>
<sequence length="172" mass="18454">MVVLILASLPVPTVSIPMGTQQPCASPVWSGGVSIFNNLNTDLYVASVSITDGPVQVLTANGGQYHETWRPVVGATGISIKIAMRVEMHGILQFEYSAVPPNVYWDVSCIDLEDNTRFIEEGFAVSTSSPRCAPVTCQPGEGNCSDVYHKPTDNHAVRGCPIDTSMVMQIGL</sequence>
<keyword evidence="1" id="KW-0732">Signal</keyword>
<evidence type="ECO:0000313" key="2">
    <source>
        <dbReference type="EMBL" id="KAA8641407.1"/>
    </source>
</evidence>
<dbReference type="AlphaFoldDB" id="A0A5M9MEI8"/>
<dbReference type="Pfam" id="PF04681">
    <property type="entry name" value="Bys1"/>
    <property type="match status" value="1"/>
</dbReference>
<dbReference type="VEuPathDB" id="FungiDB:EYZ11_001919"/>
<dbReference type="GeneID" id="54324574"/>
<dbReference type="PANTHER" id="PTHR36195:SF6">
    <property type="entry name" value="SECRETED THAUMATIN-LIKE PROTEIN CALA"/>
    <property type="match status" value="1"/>
</dbReference>
<gene>
    <name evidence="2" type="ORF">ATNIH1004_001872</name>
</gene>
<dbReference type="RefSeq" id="XP_033420769.1">
    <property type="nucleotide sequence ID" value="XM_033566567.1"/>
</dbReference>